<dbReference type="InterPro" id="IPR047021">
    <property type="entry name" value="REXO1/3/4-like"/>
</dbReference>
<dbReference type="STRING" id="1353952.A0A165H5B0"/>
<keyword evidence="2" id="KW-0378">Hydrolase</keyword>
<dbReference type="GO" id="GO:0005634">
    <property type="term" value="C:nucleus"/>
    <property type="evidence" value="ECO:0007669"/>
    <property type="project" value="TreeGrafter"/>
</dbReference>
<dbReference type="GO" id="GO:0003676">
    <property type="term" value="F:nucleic acid binding"/>
    <property type="evidence" value="ECO:0007669"/>
    <property type="project" value="InterPro"/>
</dbReference>
<dbReference type="InterPro" id="IPR036397">
    <property type="entry name" value="RNaseH_sf"/>
</dbReference>
<sequence>MAYSHSNVNGSITLIDGRDEVPRDYTAHTDRNEAPTEDGTGTHQDIQDQEDHLPTDAEIAGHAVSLATQWVVASNGEHLLSRVSIRDYSQDSIYDTFVRPPPSVQITDYRTEDAELDPADLSGHRAVDFETAQIDVSERLQGKLLIGYRLWDSLHLLNLPHPLGRTRDVSMRRTPERYRFADAGALISWLYIWTFNRLSTRTPLRY</sequence>
<dbReference type="OrthoDB" id="8191639at2759"/>
<reference evidence="5 6" key="1">
    <citation type="journal article" date="2016" name="Mol. Biol. Evol.">
        <title>Comparative Genomics of Early-Diverging Mushroom-Forming Fungi Provides Insights into the Origins of Lignocellulose Decay Capabilities.</title>
        <authorList>
            <person name="Nagy L.G."/>
            <person name="Riley R."/>
            <person name="Tritt A."/>
            <person name="Adam C."/>
            <person name="Daum C."/>
            <person name="Floudas D."/>
            <person name="Sun H."/>
            <person name="Yadav J.S."/>
            <person name="Pangilinan J."/>
            <person name="Larsson K.H."/>
            <person name="Matsuura K."/>
            <person name="Barry K."/>
            <person name="Labutti K."/>
            <person name="Kuo R."/>
            <person name="Ohm R.A."/>
            <person name="Bhattacharya S.S."/>
            <person name="Shirouzu T."/>
            <person name="Yoshinaga Y."/>
            <person name="Martin F.M."/>
            <person name="Grigoriev I.V."/>
            <person name="Hibbett D.S."/>
        </authorList>
    </citation>
    <scope>NUCLEOTIDE SEQUENCE [LARGE SCALE GENOMIC DNA]</scope>
    <source>
        <strain evidence="5 6">HHB12733</strain>
    </source>
</reference>
<organism evidence="5 6">
    <name type="scientific">Calocera cornea HHB12733</name>
    <dbReference type="NCBI Taxonomy" id="1353952"/>
    <lineage>
        <taxon>Eukaryota</taxon>
        <taxon>Fungi</taxon>
        <taxon>Dikarya</taxon>
        <taxon>Basidiomycota</taxon>
        <taxon>Agaricomycotina</taxon>
        <taxon>Dacrymycetes</taxon>
        <taxon>Dacrymycetales</taxon>
        <taxon>Dacrymycetaceae</taxon>
        <taxon>Calocera</taxon>
    </lineage>
</organism>
<keyword evidence="1" id="KW-0540">Nuclease</keyword>
<dbReference type="Proteomes" id="UP000076842">
    <property type="component" value="Unassembled WGS sequence"/>
</dbReference>
<dbReference type="EMBL" id="KV423946">
    <property type="protein sequence ID" value="KZT58881.1"/>
    <property type="molecule type" value="Genomic_DNA"/>
</dbReference>
<dbReference type="PANTHER" id="PTHR12801:SF158">
    <property type="entry name" value="RNA EXONUCLEASE 4"/>
    <property type="match status" value="1"/>
</dbReference>
<keyword evidence="3" id="KW-0269">Exonuclease</keyword>
<keyword evidence="6" id="KW-1185">Reference proteome</keyword>
<feature type="compositionally biased region" description="Polar residues" evidence="4">
    <location>
        <begin position="1"/>
        <end position="12"/>
    </location>
</feature>
<evidence type="ECO:0008006" key="7">
    <source>
        <dbReference type="Google" id="ProtNLM"/>
    </source>
</evidence>
<protein>
    <recommendedName>
        <fullName evidence="7">Exonuclease domain-containing protein</fullName>
    </recommendedName>
</protein>
<dbReference type="AlphaFoldDB" id="A0A165H5B0"/>
<evidence type="ECO:0000313" key="5">
    <source>
        <dbReference type="EMBL" id="KZT58881.1"/>
    </source>
</evidence>
<dbReference type="PANTHER" id="PTHR12801">
    <property type="entry name" value="RNA EXONUCLEASE REXO1 / RECO3 FAMILY MEMBER-RELATED"/>
    <property type="match status" value="1"/>
</dbReference>
<dbReference type="GO" id="GO:0004527">
    <property type="term" value="F:exonuclease activity"/>
    <property type="evidence" value="ECO:0007669"/>
    <property type="project" value="UniProtKB-KW"/>
</dbReference>
<evidence type="ECO:0000256" key="3">
    <source>
        <dbReference type="ARBA" id="ARBA00022839"/>
    </source>
</evidence>
<evidence type="ECO:0000256" key="4">
    <source>
        <dbReference type="SAM" id="MobiDB-lite"/>
    </source>
</evidence>
<dbReference type="InParanoid" id="A0A165H5B0"/>
<proteinExistence type="predicted"/>
<dbReference type="Gene3D" id="3.30.420.10">
    <property type="entry name" value="Ribonuclease H-like superfamily/Ribonuclease H"/>
    <property type="match status" value="1"/>
</dbReference>
<evidence type="ECO:0000256" key="2">
    <source>
        <dbReference type="ARBA" id="ARBA00022801"/>
    </source>
</evidence>
<feature type="region of interest" description="Disordered" evidence="4">
    <location>
        <begin position="1"/>
        <end position="48"/>
    </location>
</feature>
<gene>
    <name evidence="5" type="ORF">CALCODRAFT_516464</name>
</gene>
<dbReference type="InterPro" id="IPR012337">
    <property type="entry name" value="RNaseH-like_sf"/>
</dbReference>
<dbReference type="SUPFAM" id="SSF53098">
    <property type="entry name" value="Ribonuclease H-like"/>
    <property type="match status" value="1"/>
</dbReference>
<feature type="compositionally biased region" description="Basic and acidic residues" evidence="4">
    <location>
        <begin position="16"/>
        <end position="34"/>
    </location>
</feature>
<evidence type="ECO:0000256" key="1">
    <source>
        <dbReference type="ARBA" id="ARBA00022722"/>
    </source>
</evidence>
<accession>A0A165H5B0</accession>
<evidence type="ECO:0000313" key="6">
    <source>
        <dbReference type="Proteomes" id="UP000076842"/>
    </source>
</evidence>
<name>A0A165H5B0_9BASI</name>